<dbReference type="Proteomes" id="UP000694388">
    <property type="component" value="Unplaced"/>
</dbReference>
<feature type="compositionally biased region" description="Low complexity" evidence="3">
    <location>
        <begin position="323"/>
        <end position="334"/>
    </location>
</feature>
<dbReference type="GeneTree" id="ENSGT00940000157702"/>
<protein>
    <recommendedName>
        <fullName evidence="4">Ras-GAP domain-containing protein</fullName>
    </recommendedName>
</protein>
<evidence type="ECO:0000256" key="2">
    <source>
        <dbReference type="SAM" id="Coils"/>
    </source>
</evidence>
<dbReference type="GO" id="GO:0005096">
    <property type="term" value="F:GTPase activator activity"/>
    <property type="evidence" value="ECO:0007669"/>
    <property type="project" value="UniProtKB-KW"/>
</dbReference>
<keyword evidence="1" id="KW-0343">GTPase activation</keyword>
<feature type="region of interest" description="Disordered" evidence="3">
    <location>
        <begin position="510"/>
        <end position="541"/>
    </location>
</feature>
<feature type="region of interest" description="Disordered" evidence="3">
    <location>
        <begin position="923"/>
        <end position="968"/>
    </location>
</feature>
<organism evidence="5 6">
    <name type="scientific">Eptatretus burgeri</name>
    <name type="common">Inshore hagfish</name>
    <dbReference type="NCBI Taxonomy" id="7764"/>
    <lineage>
        <taxon>Eukaryota</taxon>
        <taxon>Metazoa</taxon>
        <taxon>Chordata</taxon>
        <taxon>Craniata</taxon>
        <taxon>Vertebrata</taxon>
        <taxon>Cyclostomata</taxon>
        <taxon>Myxini</taxon>
        <taxon>Myxiniformes</taxon>
        <taxon>Myxinidae</taxon>
        <taxon>Eptatretinae</taxon>
        <taxon>Eptatretus</taxon>
    </lineage>
</organism>
<feature type="compositionally biased region" description="Pro residues" evidence="3">
    <location>
        <begin position="624"/>
        <end position="637"/>
    </location>
</feature>
<feature type="compositionally biased region" description="Basic and acidic residues" evidence="3">
    <location>
        <begin position="931"/>
        <end position="944"/>
    </location>
</feature>
<dbReference type="InterPro" id="IPR008936">
    <property type="entry name" value="Rho_GTPase_activation_prot"/>
</dbReference>
<feature type="region of interest" description="Disordered" evidence="3">
    <location>
        <begin position="595"/>
        <end position="683"/>
    </location>
</feature>
<dbReference type="AlphaFoldDB" id="A0A8C4WU96"/>
<proteinExistence type="predicted"/>
<dbReference type="InterPro" id="IPR021887">
    <property type="entry name" value="DAB2P_C"/>
</dbReference>
<dbReference type="Ensembl" id="ENSEBUT00000011925.1">
    <property type="protein sequence ID" value="ENSEBUP00000011357.1"/>
    <property type="gene ID" value="ENSEBUG00000007278.1"/>
</dbReference>
<dbReference type="SMART" id="SM00323">
    <property type="entry name" value="RasGAP"/>
    <property type="match status" value="1"/>
</dbReference>
<dbReference type="InterPro" id="IPR039360">
    <property type="entry name" value="Ras_GTPase"/>
</dbReference>
<feature type="domain" description="Ras-GAP" evidence="4">
    <location>
        <begin position="1"/>
        <end position="138"/>
    </location>
</feature>
<evidence type="ECO:0000313" key="5">
    <source>
        <dbReference type="Ensembl" id="ENSEBUP00000011357.1"/>
    </source>
</evidence>
<dbReference type="Pfam" id="PF12004">
    <property type="entry name" value="DAB2P_C"/>
    <property type="match status" value="1"/>
</dbReference>
<dbReference type="PANTHER" id="PTHR10194">
    <property type="entry name" value="RAS GTPASE-ACTIVATING PROTEINS"/>
    <property type="match status" value="1"/>
</dbReference>
<dbReference type="PROSITE" id="PS50018">
    <property type="entry name" value="RAS_GTPASE_ACTIV_2"/>
    <property type="match status" value="1"/>
</dbReference>
<reference evidence="5" key="1">
    <citation type="submission" date="2025-05" db="UniProtKB">
        <authorList>
            <consortium name="Ensembl"/>
        </authorList>
    </citation>
    <scope>IDENTIFICATION</scope>
</reference>
<dbReference type="PANTHER" id="PTHR10194:SF60">
    <property type="entry name" value="RAS GTPASE-ACTIVATING PROTEIN RASKOL"/>
    <property type="match status" value="1"/>
</dbReference>
<evidence type="ECO:0000256" key="3">
    <source>
        <dbReference type="SAM" id="MobiDB-lite"/>
    </source>
</evidence>
<dbReference type="InterPro" id="IPR001936">
    <property type="entry name" value="RasGAP_dom"/>
</dbReference>
<evidence type="ECO:0000256" key="1">
    <source>
        <dbReference type="ARBA" id="ARBA00022468"/>
    </source>
</evidence>
<dbReference type="SUPFAM" id="SSF48350">
    <property type="entry name" value="GTPase activation domain, GAP"/>
    <property type="match status" value="1"/>
</dbReference>
<dbReference type="Pfam" id="PF00616">
    <property type="entry name" value="RasGAP"/>
    <property type="match status" value="1"/>
</dbReference>
<dbReference type="Gene3D" id="1.10.506.10">
    <property type="entry name" value="GTPase Activation - p120gap, domain 1"/>
    <property type="match status" value="2"/>
</dbReference>
<evidence type="ECO:0000313" key="6">
    <source>
        <dbReference type="Proteomes" id="UP000694388"/>
    </source>
</evidence>
<name>A0A8C4WU96_EPTBU</name>
<keyword evidence="6" id="KW-1185">Reference proteome</keyword>
<feature type="coiled-coil region" evidence="2">
    <location>
        <begin position="848"/>
        <end position="900"/>
    </location>
</feature>
<dbReference type="Ensembl" id="ENSEBUT00000011898.1">
    <property type="protein sequence ID" value="ENSEBUP00000011331.1"/>
    <property type="gene ID" value="ENSEBUG00000007278.1"/>
</dbReference>
<feature type="region of interest" description="Disordered" evidence="3">
    <location>
        <begin position="293"/>
        <end position="406"/>
    </location>
</feature>
<sequence length="968" mass="104011">MRLIGDAYLREVLGDFVRVLYCTEEECEVEPAKCSVVELLAHRRNLRICCELVLGKILSSYSSFPVELRAVFASWRRLCVARGRADAGERLISAALFLRFLVPALATPSLAGLRQEGPEERPARTLALVARVLSNLATFTKFGSREDCLVFMNAFLEQQCGRLRQFLAEVSRSEVEDDASRTHSFGGHIDLGRELATLHALLADALLPEKGDSPLLVALGSQLDPLPRILAAVREAQRRPAPASAHARRVYWANGLQRSFDDKLHQPSSSDAIVRLPTPTPANEELYFVTKPATSSNQPAPGSFQATPAPQASRAERDDSPWSLLGAGSRSSLLDQAPDGPGQAWSRLPPCPGPLSFQNPAYQLEGPNVGPEMSQAPWLEHTDGSRGSVGSCTHGDASGADYATPRPGPDFPSMPAQRQPSVAFGADFVGLGGPARQVSVAYGPDYGLARQTSMAVPISTDYGLARQPSVGVPTDYSAATRQQSLGLASDYGPSRQASVAQFTAEYPGPTRQASVAYGPDYGPARQMSGPPPAAEFSASYGSDYAGRQGSLGLGPDMGLARQASVGIQDFPAAPRQPSLALGSEFGPGRQASVAQFAPDFSGPTRQASVAYGPDYGLARQPSIPAQPPESYPQPYPRQPSVGLDFGPGRQTSVSQFPSEYAGPTRQASVAYGPDFPGPPGRQTSLGLGSEFAAGRQASIAQFPAEFTGPTRQSSAPALQPVEYGRQGLDFGRPDFQGGRGATPVVPGQPGYPVLRQHSAGPDWLGPRQPPRQLSAGPVLIGRQESAWGEGPGTGGERDRVAAGYGHEAIGVSSSLSPEERTASWLVSMLNMADDGENASYRDAGDKEVNRLTERLAGAGRRLELYERRLQLQEEEMRRLQRDYQSRLSASEERLRRQQLEKDSQLRAVINRLLVVEDRLKRENVDGQTDSADSKHKQLEEESGRRLGAAQRFGRNGGEVTGEFKNSSC</sequence>
<accession>A0A8C4WU96</accession>
<feature type="compositionally biased region" description="Polar residues" evidence="3">
    <location>
        <begin position="293"/>
        <end position="310"/>
    </location>
</feature>
<keyword evidence="2" id="KW-0175">Coiled coil</keyword>
<evidence type="ECO:0000259" key="4">
    <source>
        <dbReference type="PROSITE" id="PS50018"/>
    </source>
</evidence>